<gene>
    <name evidence="5" type="ORF">GKC30_05705</name>
</gene>
<accession>A0A7K1KMM3</accession>
<feature type="domain" description="PAS" evidence="2">
    <location>
        <begin position="132"/>
        <end position="171"/>
    </location>
</feature>
<dbReference type="SMART" id="SM00086">
    <property type="entry name" value="PAC"/>
    <property type="match status" value="4"/>
</dbReference>
<dbReference type="InterPro" id="IPR013767">
    <property type="entry name" value="PAS_fold"/>
</dbReference>
<dbReference type="Pfam" id="PF13188">
    <property type="entry name" value="PAS_8"/>
    <property type="match status" value="1"/>
</dbReference>
<dbReference type="InterPro" id="IPR013656">
    <property type="entry name" value="PAS_4"/>
</dbReference>
<dbReference type="InterPro" id="IPR052155">
    <property type="entry name" value="Biofilm_reg_signaling"/>
</dbReference>
<dbReference type="InterPro" id="IPR043128">
    <property type="entry name" value="Rev_trsase/Diguanyl_cyclase"/>
</dbReference>
<dbReference type="Pfam" id="PF08448">
    <property type="entry name" value="PAS_4"/>
    <property type="match status" value="1"/>
</dbReference>
<dbReference type="SUPFAM" id="SSF55073">
    <property type="entry name" value="Nucleotide cyclase"/>
    <property type="match status" value="1"/>
</dbReference>
<feature type="domain" description="PAC" evidence="3">
    <location>
        <begin position="596"/>
        <end position="648"/>
    </location>
</feature>
<dbReference type="Gene3D" id="3.30.70.270">
    <property type="match status" value="1"/>
</dbReference>
<dbReference type="Pfam" id="PF13426">
    <property type="entry name" value="PAS_9"/>
    <property type="match status" value="2"/>
</dbReference>
<dbReference type="InterPro" id="IPR000700">
    <property type="entry name" value="PAS-assoc_C"/>
</dbReference>
<feature type="domain" description="PAC" evidence="3">
    <location>
        <begin position="472"/>
        <end position="524"/>
    </location>
</feature>
<dbReference type="InterPro" id="IPR029787">
    <property type="entry name" value="Nucleotide_cyclase"/>
</dbReference>
<dbReference type="Proteomes" id="UP000461162">
    <property type="component" value="Unassembled WGS sequence"/>
</dbReference>
<dbReference type="NCBIfam" id="TIGR00229">
    <property type="entry name" value="sensory_box"/>
    <property type="match status" value="4"/>
</dbReference>
<dbReference type="SMART" id="SM00091">
    <property type="entry name" value="PAS"/>
    <property type="match status" value="5"/>
</dbReference>
<dbReference type="PANTHER" id="PTHR44757">
    <property type="entry name" value="DIGUANYLATE CYCLASE DGCP"/>
    <property type="match status" value="1"/>
</dbReference>
<sequence length="934" mass="104372">MLPLSVAGLSAALVATLERHGPDWDGLPDDSLPGDDPVSAYAAAEAHRQRMHGATPVACLRLLKECRRAFLALAEGQTAAPLDPEEAKTYRALTERFFDGVELALCAEWTETEAPSKRLAATQEQCRDLNAEKNLFLTMFESLDTPVFLLDDDLNAETMNRAAARLTGIERRTGQTGRDGLPDKPCQGAGASLRRRLPWLADALERACPLEPGRRACRFDASGETPDGVRRFSVAISRMDEGPGGAPRSIVTLEDITERTAMERQLAREHERAAHYLDIVGSIVVVLDTVGNVTLINRAGCATLGYAEDEIIGHNWLDLIVPEEQRDETRDYFYCINCGDADLDAQYTNYVTTRTGEHRLITWKNQLLTDETGTPSGILSSGTDITEQRAAEQALAQKELWLRSTFVSLGEAVFILTPDARILDANPAARNMFQMTEEELEGASVAILHTGRDSFREFERRVLAGLEAQGQTHLEYVMRRKDGSEFPTENSVSRILGDDGSELGTVSVVRDISNRKEAEQRIKRSEEKFRRIFETIEDGYIVTDMDGTVRMVNPATCALLGYSESELVGRSMGGHYVDDNERARFILALEATGSARGHQLTARRKDGTQIIVEASANLVHDESGRPVGKEGTFRDITKRIEADRQLHEREKQYRALFENNHAVMLLMDPRTGRIVDANPAAVLFYGHPAETLRAMSLSDINAQDEKAIFKEMVDSRRERRPYFIHRHRLANGEERDVEVYSGPIMVQGNQLIYSVVHDITERARLEREMKRLATTDALTGAGNRHEFFRLAEQELRRARRYGHALSVIMLDIDYFKSINDTHGHQTGDAVLKALSALVRASLRDTDIFGRLGGEEFAIVLPETDLENGRRVAQRLREDLAGLTVRLRDKAVNFTVSIGIAALKNKDRVIEDTVNRADEALYRAKRMGRNRVETG</sequence>
<dbReference type="InterPro" id="IPR000014">
    <property type="entry name" value="PAS"/>
</dbReference>
<dbReference type="NCBIfam" id="TIGR00254">
    <property type="entry name" value="GGDEF"/>
    <property type="match status" value="1"/>
</dbReference>
<dbReference type="Pfam" id="PF00990">
    <property type="entry name" value="GGDEF"/>
    <property type="match status" value="1"/>
</dbReference>
<feature type="domain" description="GGDEF" evidence="4">
    <location>
        <begin position="803"/>
        <end position="934"/>
    </location>
</feature>
<evidence type="ECO:0000259" key="3">
    <source>
        <dbReference type="PROSITE" id="PS50113"/>
    </source>
</evidence>
<keyword evidence="6" id="KW-1185">Reference proteome</keyword>
<dbReference type="GO" id="GO:0003824">
    <property type="term" value="F:catalytic activity"/>
    <property type="evidence" value="ECO:0007669"/>
    <property type="project" value="UniProtKB-ARBA"/>
</dbReference>
<dbReference type="EMBL" id="WODC01000003">
    <property type="protein sequence ID" value="MUM77122.1"/>
    <property type="molecule type" value="Genomic_DNA"/>
</dbReference>
<feature type="domain" description="PAS" evidence="2">
    <location>
        <begin position="525"/>
        <end position="596"/>
    </location>
</feature>
<dbReference type="Pfam" id="PF00989">
    <property type="entry name" value="PAS"/>
    <property type="match status" value="1"/>
</dbReference>
<dbReference type="PROSITE" id="PS50112">
    <property type="entry name" value="PAS"/>
    <property type="match status" value="4"/>
</dbReference>
<dbReference type="InterPro" id="IPR000160">
    <property type="entry name" value="GGDEF_dom"/>
</dbReference>
<dbReference type="CDD" id="cd00130">
    <property type="entry name" value="PAS"/>
    <property type="match status" value="4"/>
</dbReference>
<name>A0A7K1KMM3_9BACT</name>
<feature type="domain" description="PAS" evidence="2">
    <location>
        <begin position="398"/>
        <end position="449"/>
    </location>
</feature>
<evidence type="ECO:0000313" key="5">
    <source>
        <dbReference type="EMBL" id="MUM77122.1"/>
    </source>
</evidence>
<dbReference type="CDD" id="cd01949">
    <property type="entry name" value="GGDEF"/>
    <property type="match status" value="1"/>
</dbReference>
<dbReference type="PROSITE" id="PS50887">
    <property type="entry name" value="GGDEF"/>
    <property type="match status" value="1"/>
</dbReference>
<keyword evidence="1" id="KW-0175">Coiled coil</keyword>
<dbReference type="GO" id="GO:0006355">
    <property type="term" value="P:regulation of DNA-templated transcription"/>
    <property type="evidence" value="ECO:0007669"/>
    <property type="project" value="InterPro"/>
</dbReference>
<feature type="coiled-coil region" evidence="1">
    <location>
        <begin position="508"/>
        <end position="535"/>
    </location>
</feature>
<dbReference type="PROSITE" id="PS50113">
    <property type="entry name" value="PAC"/>
    <property type="match status" value="3"/>
</dbReference>
<dbReference type="FunFam" id="3.30.70.270:FF:000001">
    <property type="entry name" value="Diguanylate cyclase domain protein"/>
    <property type="match status" value="1"/>
</dbReference>
<dbReference type="AlphaFoldDB" id="A0A7K1KMM3"/>
<reference evidence="5 6" key="1">
    <citation type="submission" date="2019-11" db="EMBL/GenBank/DDBJ databases">
        <title>Pseudodesulfovibrio alkaliphilus, sp. nov., an alkaliphilic sulfate-reducing bacteria from mud volcano of Taman peninsula, Russia.</title>
        <authorList>
            <person name="Frolova A."/>
            <person name="Merkel A.Y."/>
            <person name="Slobodkin A.I."/>
        </authorList>
    </citation>
    <scope>NUCLEOTIDE SEQUENCE [LARGE SCALE GENOMIC DNA]</scope>
    <source>
        <strain evidence="5 6">F-1</strain>
    </source>
</reference>
<evidence type="ECO:0000259" key="2">
    <source>
        <dbReference type="PROSITE" id="PS50112"/>
    </source>
</evidence>
<evidence type="ECO:0000313" key="6">
    <source>
        <dbReference type="Proteomes" id="UP000461162"/>
    </source>
</evidence>
<proteinExistence type="predicted"/>
<dbReference type="Gene3D" id="3.30.450.20">
    <property type="entry name" value="PAS domain"/>
    <property type="match status" value="5"/>
</dbReference>
<dbReference type="InterPro" id="IPR001610">
    <property type="entry name" value="PAC"/>
</dbReference>
<dbReference type="SMART" id="SM00267">
    <property type="entry name" value="GGDEF"/>
    <property type="match status" value="1"/>
</dbReference>
<protein>
    <submittedName>
        <fullName evidence="5">PAS domain S-box protein</fullName>
    </submittedName>
</protein>
<feature type="domain" description="PAC" evidence="3">
    <location>
        <begin position="341"/>
        <end position="397"/>
    </location>
</feature>
<dbReference type="PANTHER" id="PTHR44757:SF2">
    <property type="entry name" value="BIOFILM ARCHITECTURE MAINTENANCE PROTEIN MBAA"/>
    <property type="match status" value="1"/>
</dbReference>
<dbReference type="SUPFAM" id="SSF55785">
    <property type="entry name" value="PYP-like sensor domain (PAS domain)"/>
    <property type="match status" value="5"/>
</dbReference>
<evidence type="ECO:0000256" key="1">
    <source>
        <dbReference type="SAM" id="Coils"/>
    </source>
</evidence>
<organism evidence="5 6">
    <name type="scientific">Pseudodesulfovibrio alkaliphilus</name>
    <dbReference type="NCBI Taxonomy" id="2661613"/>
    <lineage>
        <taxon>Bacteria</taxon>
        <taxon>Pseudomonadati</taxon>
        <taxon>Thermodesulfobacteriota</taxon>
        <taxon>Desulfovibrionia</taxon>
        <taxon>Desulfovibrionales</taxon>
        <taxon>Desulfovibrionaceae</taxon>
    </lineage>
</organism>
<evidence type="ECO:0000259" key="4">
    <source>
        <dbReference type="PROSITE" id="PS50887"/>
    </source>
</evidence>
<feature type="domain" description="PAS" evidence="2">
    <location>
        <begin position="269"/>
        <end position="325"/>
    </location>
</feature>
<dbReference type="InterPro" id="IPR035965">
    <property type="entry name" value="PAS-like_dom_sf"/>
</dbReference>
<comment type="caution">
    <text evidence="5">The sequence shown here is derived from an EMBL/GenBank/DDBJ whole genome shotgun (WGS) entry which is preliminary data.</text>
</comment>